<evidence type="ECO:0000313" key="2">
    <source>
        <dbReference type="EMBL" id="PIO68809.1"/>
    </source>
</evidence>
<gene>
    <name evidence="2" type="ORF">TELCIR_09388</name>
</gene>
<accession>A0A2G9UEZ7</accession>
<keyword evidence="3" id="KW-1185">Reference proteome</keyword>
<dbReference type="InterPro" id="IPR015422">
    <property type="entry name" value="PyrdxlP-dep_Trfase_small"/>
</dbReference>
<sequence length="233" mass="26499">MTGHTSKSFTLECNEWKSMIFAENLPPVLKLFIPLFASNVTRCADSQTPYEATDEIISNAVGENDSYFLILRHVSPPEGPRCVVDEILTHGAEIPTVVVVVAQWSTRRTLTEESVYCLPGSAFSSPGWIRLVITHSEEVTEEAMRRIRAFCERRHTEGFPESEEISSDEGCEILSSTTKIPPDNSFHNIEIHFGINVNPNTMKWTNFFERSCRLPSPPFFAVENWYLCIMAFW</sequence>
<name>A0A2G9UEZ7_TELCI</name>
<dbReference type="Proteomes" id="UP000230423">
    <property type="component" value="Unassembled WGS sequence"/>
</dbReference>
<dbReference type="EMBL" id="KZ346912">
    <property type="protein sequence ID" value="PIO68809.1"/>
    <property type="molecule type" value="Genomic_DNA"/>
</dbReference>
<dbReference type="SUPFAM" id="SSF53383">
    <property type="entry name" value="PLP-dependent transferases"/>
    <property type="match status" value="1"/>
</dbReference>
<reference evidence="2 3" key="1">
    <citation type="submission" date="2015-09" db="EMBL/GenBank/DDBJ databases">
        <title>Draft genome of the parasitic nematode Teladorsagia circumcincta isolate WARC Sus (inbred).</title>
        <authorList>
            <person name="Mitreva M."/>
        </authorList>
    </citation>
    <scope>NUCLEOTIDE SEQUENCE [LARGE SCALE GENOMIC DNA]</scope>
    <source>
        <strain evidence="2 3">S</strain>
    </source>
</reference>
<dbReference type="InterPro" id="IPR004839">
    <property type="entry name" value="Aminotransferase_I/II_large"/>
</dbReference>
<dbReference type="Pfam" id="PF00155">
    <property type="entry name" value="Aminotran_1_2"/>
    <property type="match status" value="1"/>
</dbReference>
<feature type="domain" description="Aminotransferase class I/classII large" evidence="1">
    <location>
        <begin position="107"/>
        <end position="147"/>
    </location>
</feature>
<evidence type="ECO:0000313" key="3">
    <source>
        <dbReference type="Proteomes" id="UP000230423"/>
    </source>
</evidence>
<dbReference type="GO" id="GO:0030170">
    <property type="term" value="F:pyridoxal phosphate binding"/>
    <property type="evidence" value="ECO:0007669"/>
    <property type="project" value="InterPro"/>
</dbReference>
<protein>
    <recommendedName>
        <fullName evidence="1">Aminotransferase class I/classII large domain-containing protein</fullName>
    </recommendedName>
</protein>
<proteinExistence type="predicted"/>
<dbReference type="AlphaFoldDB" id="A0A2G9UEZ7"/>
<organism evidence="2 3">
    <name type="scientific">Teladorsagia circumcincta</name>
    <name type="common">Brown stomach worm</name>
    <name type="synonym">Ostertagia circumcincta</name>
    <dbReference type="NCBI Taxonomy" id="45464"/>
    <lineage>
        <taxon>Eukaryota</taxon>
        <taxon>Metazoa</taxon>
        <taxon>Ecdysozoa</taxon>
        <taxon>Nematoda</taxon>
        <taxon>Chromadorea</taxon>
        <taxon>Rhabditida</taxon>
        <taxon>Rhabditina</taxon>
        <taxon>Rhabditomorpha</taxon>
        <taxon>Strongyloidea</taxon>
        <taxon>Trichostrongylidae</taxon>
        <taxon>Teladorsagia</taxon>
    </lineage>
</organism>
<evidence type="ECO:0000259" key="1">
    <source>
        <dbReference type="Pfam" id="PF00155"/>
    </source>
</evidence>
<dbReference type="Gene3D" id="3.90.1150.10">
    <property type="entry name" value="Aspartate Aminotransferase, domain 1"/>
    <property type="match status" value="1"/>
</dbReference>
<dbReference type="InterPro" id="IPR015424">
    <property type="entry name" value="PyrdxlP-dep_Trfase"/>
</dbReference>
<dbReference type="OrthoDB" id="7042322at2759"/>